<keyword evidence="2 4" id="KW-0472">Membrane</keyword>
<feature type="transmembrane region" description="Helical" evidence="4">
    <location>
        <begin position="21"/>
        <end position="42"/>
    </location>
</feature>
<accession>A0A429ZSF9</accession>
<name>A0A429ZSF9_9ENTE</name>
<dbReference type="PANTHER" id="PTHR46825:SF11">
    <property type="entry name" value="PENICILLIN-BINDING PROTEIN 4"/>
    <property type="match status" value="1"/>
</dbReference>
<comment type="caution">
    <text evidence="6">The sequence shown here is derived from an EMBL/GenBank/DDBJ whole genome shotgun (WGS) entry which is preliminary data.</text>
</comment>
<feature type="compositionally biased region" description="Polar residues" evidence="3">
    <location>
        <begin position="65"/>
        <end position="89"/>
    </location>
</feature>
<sequence length="445" mass="50789">MARIQRTEYEQLKKKHRRRRLLSLLFGLIFGLIVAFNLYYWFPLIKKKIDLPNIPQARLSKTEPTKSGTSYDNRSNIPDSETGASSFDKTVTKSEEPKFNPRTNYEAATSAVTGFFQPLSQEIDNEITAANISGTLLVVKDNQPILYKSYGEAENQTDNPYNSSYMIASSQKALTATLIMKLVEENKLSLDTPLSEFYPEIANSDKVTINSMLSMTSGLTITEDNRPQSKTKQEMLDYVIKTVTYQQLTKWKYSYSNYVLLAGIIEKLSQKSYEDYADEIIIKPLNLKNTFFYDRKTDKQNLIAAYNHNIDKGQITKQNIPDYAFINEFGSGNLAMSTSDYLTFVQALIDGKVLEWSSVINMWTLQPAPYSYTYKAGFYHSDTSMSSHGLFWGYEPTVHINNDASTAVIYFANMYQKDKTNVQLVDNIFQKISAPYNGFTFQNGQ</sequence>
<keyword evidence="7" id="KW-1185">Reference proteome</keyword>
<keyword evidence="4" id="KW-1133">Transmembrane helix</keyword>
<comment type="subcellular location">
    <subcellularLocation>
        <location evidence="1">Membrane</location>
    </subcellularLocation>
</comment>
<dbReference type="SUPFAM" id="SSF56601">
    <property type="entry name" value="beta-lactamase/transpeptidase-like"/>
    <property type="match status" value="1"/>
</dbReference>
<dbReference type="InterPro" id="IPR012338">
    <property type="entry name" value="Beta-lactam/transpept-like"/>
</dbReference>
<evidence type="ECO:0000313" key="7">
    <source>
        <dbReference type="Proteomes" id="UP000287857"/>
    </source>
</evidence>
<dbReference type="InterPro" id="IPR050491">
    <property type="entry name" value="AmpC-like"/>
</dbReference>
<reference evidence="6 7" key="1">
    <citation type="submission" date="2017-05" db="EMBL/GenBank/DDBJ databases">
        <title>Vagococcus spp. assemblies.</title>
        <authorList>
            <person name="Gulvik C.A."/>
        </authorList>
    </citation>
    <scope>NUCLEOTIDE SEQUENCE [LARGE SCALE GENOMIC DNA]</scope>
    <source>
        <strain evidence="6 7">SS1995</strain>
    </source>
</reference>
<dbReference type="Proteomes" id="UP000287857">
    <property type="component" value="Unassembled WGS sequence"/>
</dbReference>
<evidence type="ECO:0000256" key="2">
    <source>
        <dbReference type="ARBA" id="ARBA00023136"/>
    </source>
</evidence>
<feature type="domain" description="Beta-lactamase-related" evidence="5">
    <location>
        <begin position="133"/>
        <end position="417"/>
    </location>
</feature>
<evidence type="ECO:0000256" key="1">
    <source>
        <dbReference type="ARBA" id="ARBA00004370"/>
    </source>
</evidence>
<gene>
    <name evidence="6" type="ORF">CBF37_10995</name>
</gene>
<proteinExistence type="predicted"/>
<feature type="region of interest" description="Disordered" evidence="3">
    <location>
        <begin position="59"/>
        <end position="101"/>
    </location>
</feature>
<dbReference type="PANTHER" id="PTHR46825">
    <property type="entry name" value="D-ALANYL-D-ALANINE-CARBOXYPEPTIDASE/ENDOPEPTIDASE AMPH"/>
    <property type="match status" value="1"/>
</dbReference>
<dbReference type="OrthoDB" id="2151402at2"/>
<evidence type="ECO:0000256" key="3">
    <source>
        <dbReference type="SAM" id="MobiDB-lite"/>
    </source>
</evidence>
<dbReference type="InterPro" id="IPR001466">
    <property type="entry name" value="Beta-lactam-related"/>
</dbReference>
<dbReference type="AlphaFoldDB" id="A0A429ZSF9"/>
<dbReference type="RefSeq" id="WP_125984782.1">
    <property type="nucleotide sequence ID" value="NZ_NGJS01000025.1"/>
</dbReference>
<dbReference type="Gene3D" id="3.40.710.10">
    <property type="entry name" value="DD-peptidase/beta-lactamase superfamily"/>
    <property type="match status" value="1"/>
</dbReference>
<evidence type="ECO:0000256" key="4">
    <source>
        <dbReference type="SAM" id="Phobius"/>
    </source>
</evidence>
<feature type="compositionally biased region" description="Basic and acidic residues" evidence="3">
    <location>
        <begin position="90"/>
        <end position="99"/>
    </location>
</feature>
<evidence type="ECO:0000259" key="5">
    <source>
        <dbReference type="Pfam" id="PF00144"/>
    </source>
</evidence>
<organism evidence="6 7">
    <name type="scientific">Vagococcus vulneris</name>
    <dbReference type="NCBI Taxonomy" id="1977869"/>
    <lineage>
        <taxon>Bacteria</taxon>
        <taxon>Bacillati</taxon>
        <taxon>Bacillota</taxon>
        <taxon>Bacilli</taxon>
        <taxon>Lactobacillales</taxon>
        <taxon>Enterococcaceae</taxon>
        <taxon>Vagococcus</taxon>
    </lineage>
</organism>
<keyword evidence="4" id="KW-0812">Transmembrane</keyword>
<dbReference type="EMBL" id="NGJS01000025">
    <property type="protein sequence ID" value="RST96568.1"/>
    <property type="molecule type" value="Genomic_DNA"/>
</dbReference>
<dbReference type="GO" id="GO:0016020">
    <property type="term" value="C:membrane"/>
    <property type="evidence" value="ECO:0007669"/>
    <property type="project" value="UniProtKB-SubCell"/>
</dbReference>
<protein>
    <recommendedName>
        <fullName evidence="5">Beta-lactamase-related domain-containing protein</fullName>
    </recommendedName>
</protein>
<evidence type="ECO:0000313" key="6">
    <source>
        <dbReference type="EMBL" id="RST96568.1"/>
    </source>
</evidence>
<dbReference type="Pfam" id="PF00144">
    <property type="entry name" value="Beta-lactamase"/>
    <property type="match status" value="1"/>
</dbReference>